<comment type="caution">
    <text evidence="2">The sequence shown here is derived from an EMBL/GenBank/DDBJ whole genome shotgun (WGS) entry which is preliminary data.</text>
</comment>
<dbReference type="InterPro" id="IPR019196">
    <property type="entry name" value="ABC_transp_unknown"/>
</dbReference>
<evidence type="ECO:0000259" key="1">
    <source>
        <dbReference type="Pfam" id="PF09822"/>
    </source>
</evidence>
<accession>X1APA1</accession>
<dbReference type="EMBL" id="BART01012723">
    <property type="protein sequence ID" value="GAG84529.1"/>
    <property type="molecule type" value="Genomic_DNA"/>
</dbReference>
<sequence>STITTMNGLEYKLTTAIQKLNNKVSAMLSLPDKIQIKLFLSSSLKLVAPFMGLKELPKYPEKVEEIVKTLNDKNYGKLEYAYIDPTVQQNQEDTWKKYNLMGLKWPALSNGKIQAGEGLIGLVMEYGDKVRMMPLLTVLRIPIIGTQYDLVDVDRVEEMINDNLETLVDINEDLGYLADHGTLKTSMVPSMGQQDQDSMSNFRTLISENYTLKQVNLKDGTIPDSIKCLVIARPTEKFTDYELYQIDQALMQGKNLAIFLDAFN</sequence>
<proteinExistence type="predicted"/>
<protein>
    <recommendedName>
        <fullName evidence="1">ABC-type uncharacterized transport system domain-containing protein</fullName>
    </recommendedName>
</protein>
<feature type="non-terminal residue" evidence="2">
    <location>
        <position position="1"/>
    </location>
</feature>
<feature type="domain" description="ABC-type uncharacterised transport system" evidence="1">
    <location>
        <begin position="174"/>
        <end position="262"/>
    </location>
</feature>
<dbReference type="Pfam" id="PF09822">
    <property type="entry name" value="ABC_transp_aux"/>
    <property type="match status" value="1"/>
</dbReference>
<dbReference type="AlphaFoldDB" id="X1APA1"/>
<gene>
    <name evidence="2" type="ORF">S01H4_26395</name>
</gene>
<evidence type="ECO:0000313" key="2">
    <source>
        <dbReference type="EMBL" id="GAG84529.1"/>
    </source>
</evidence>
<feature type="non-terminal residue" evidence="2">
    <location>
        <position position="264"/>
    </location>
</feature>
<name>X1APA1_9ZZZZ</name>
<reference evidence="2" key="1">
    <citation type="journal article" date="2014" name="Front. Microbiol.">
        <title>High frequency of phylogenetically diverse reductive dehalogenase-homologous genes in deep subseafloor sedimentary metagenomes.</title>
        <authorList>
            <person name="Kawai M."/>
            <person name="Futagami T."/>
            <person name="Toyoda A."/>
            <person name="Takaki Y."/>
            <person name="Nishi S."/>
            <person name="Hori S."/>
            <person name="Arai W."/>
            <person name="Tsubouchi T."/>
            <person name="Morono Y."/>
            <person name="Uchiyama I."/>
            <person name="Ito T."/>
            <person name="Fujiyama A."/>
            <person name="Inagaki F."/>
            <person name="Takami H."/>
        </authorList>
    </citation>
    <scope>NUCLEOTIDE SEQUENCE</scope>
    <source>
        <strain evidence="2">Expedition CK06-06</strain>
    </source>
</reference>
<organism evidence="2">
    <name type="scientific">marine sediment metagenome</name>
    <dbReference type="NCBI Taxonomy" id="412755"/>
    <lineage>
        <taxon>unclassified sequences</taxon>
        <taxon>metagenomes</taxon>
        <taxon>ecological metagenomes</taxon>
    </lineage>
</organism>